<feature type="domain" description="C2H2-type" evidence="11">
    <location>
        <begin position="332"/>
        <end position="359"/>
    </location>
</feature>
<feature type="domain" description="C2H2-type" evidence="11">
    <location>
        <begin position="153"/>
        <end position="180"/>
    </location>
</feature>
<evidence type="ECO:0000256" key="5">
    <source>
        <dbReference type="ARBA" id="ARBA00022771"/>
    </source>
</evidence>
<evidence type="ECO:0000313" key="12">
    <source>
        <dbReference type="EMBL" id="CAL4073346.1"/>
    </source>
</evidence>
<feature type="domain" description="C2H2-type" evidence="11">
    <location>
        <begin position="97"/>
        <end position="124"/>
    </location>
</feature>
<feature type="domain" description="C2H2-type" evidence="11">
    <location>
        <begin position="388"/>
        <end position="415"/>
    </location>
</feature>
<dbReference type="FunFam" id="3.30.160.60:FF:000630">
    <property type="entry name" value="Zinc finger protein 180"/>
    <property type="match status" value="1"/>
</dbReference>
<feature type="domain" description="C2H2-type" evidence="11">
    <location>
        <begin position="417"/>
        <end position="444"/>
    </location>
</feature>
<evidence type="ECO:0000256" key="4">
    <source>
        <dbReference type="ARBA" id="ARBA00022737"/>
    </source>
</evidence>
<feature type="domain" description="C2H2-type" evidence="11">
    <location>
        <begin position="211"/>
        <end position="238"/>
    </location>
</feature>
<comment type="similarity">
    <text evidence="2">Belongs to the hunchback C2H2-type zinc-finger protein family.</text>
</comment>
<keyword evidence="3" id="KW-0479">Metal-binding</keyword>
<dbReference type="GO" id="GO:0003700">
    <property type="term" value="F:DNA-binding transcription factor activity"/>
    <property type="evidence" value="ECO:0007669"/>
    <property type="project" value="TreeGrafter"/>
</dbReference>
<feature type="domain" description="C2H2-type" evidence="11">
    <location>
        <begin position="275"/>
        <end position="302"/>
    </location>
</feature>
<dbReference type="InterPro" id="IPR036236">
    <property type="entry name" value="Znf_C2H2_sf"/>
</dbReference>
<evidence type="ECO:0000256" key="10">
    <source>
        <dbReference type="SAM" id="MobiDB-lite"/>
    </source>
</evidence>
<gene>
    <name evidence="12" type="ORF">MNOR_LOCUS9101</name>
</gene>
<feature type="domain" description="C2H2-type" evidence="11">
    <location>
        <begin position="181"/>
        <end position="208"/>
    </location>
</feature>
<dbReference type="SMART" id="SM00355">
    <property type="entry name" value="ZnF_C2H2"/>
    <property type="match status" value="13"/>
</dbReference>
<dbReference type="GO" id="GO:0008270">
    <property type="term" value="F:zinc ion binding"/>
    <property type="evidence" value="ECO:0007669"/>
    <property type="project" value="UniProtKB-KW"/>
</dbReference>
<keyword evidence="4" id="KW-0677">Repeat</keyword>
<evidence type="ECO:0000256" key="9">
    <source>
        <dbReference type="PROSITE-ProRule" id="PRU00042"/>
    </source>
</evidence>
<accession>A0AAV2Q9M4</accession>
<feature type="non-terminal residue" evidence="12">
    <location>
        <position position="760"/>
    </location>
</feature>
<dbReference type="FunFam" id="3.30.160.60:FF:000446">
    <property type="entry name" value="Zinc finger protein"/>
    <property type="match status" value="2"/>
</dbReference>
<dbReference type="PROSITE" id="PS00028">
    <property type="entry name" value="ZINC_FINGER_C2H2_1"/>
    <property type="match status" value="6"/>
</dbReference>
<keyword evidence="7" id="KW-0238">DNA-binding</keyword>
<organism evidence="12 13">
    <name type="scientific">Meganyctiphanes norvegica</name>
    <name type="common">Northern krill</name>
    <name type="synonym">Thysanopoda norvegica</name>
    <dbReference type="NCBI Taxonomy" id="48144"/>
    <lineage>
        <taxon>Eukaryota</taxon>
        <taxon>Metazoa</taxon>
        <taxon>Ecdysozoa</taxon>
        <taxon>Arthropoda</taxon>
        <taxon>Crustacea</taxon>
        <taxon>Multicrustacea</taxon>
        <taxon>Malacostraca</taxon>
        <taxon>Eumalacostraca</taxon>
        <taxon>Eucarida</taxon>
        <taxon>Euphausiacea</taxon>
        <taxon>Euphausiidae</taxon>
        <taxon>Meganyctiphanes</taxon>
    </lineage>
</organism>
<dbReference type="EMBL" id="CAXKWB010004323">
    <property type="protein sequence ID" value="CAL4073346.1"/>
    <property type="molecule type" value="Genomic_DNA"/>
</dbReference>
<evidence type="ECO:0000313" key="13">
    <source>
        <dbReference type="Proteomes" id="UP001497623"/>
    </source>
</evidence>
<dbReference type="FunFam" id="3.30.160.60:FF:000614">
    <property type="entry name" value="Zinc finger protein 142"/>
    <property type="match status" value="1"/>
</dbReference>
<dbReference type="GO" id="GO:0005634">
    <property type="term" value="C:nucleus"/>
    <property type="evidence" value="ECO:0007669"/>
    <property type="project" value="UniProtKB-SubCell"/>
</dbReference>
<keyword evidence="5 9" id="KW-0863">Zinc-finger</keyword>
<dbReference type="GO" id="GO:0000978">
    <property type="term" value="F:RNA polymerase II cis-regulatory region sequence-specific DNA binding"/>
    <property type="evidence" value="ECO:0007669"/>
    <property type="project" value="TreeGrafter"/>
</dbReference>
<dbReference type="Proteomes" id="UP001497623">
    <property type="component" value="Unassembled WGS sequence"/>
</dbReference>
<dbReference type="GO" id="GO:0006357">
    <property type="term" value="P:regulation of transcription by RNA polymerase II"/>
    <property type="evidence" value="ECO:0007669"/>
    <property type="project" value="TreeGrafter"/>
</dbReference>
<evidence type="ECO:0000256" key="7">
    <source>
        <dbReference type="ARBA" id="ARBA00023125"/>
    </source>
</evidence>
<comment type="caution">
    <text evidence="12">The sequence shown here is derived from an EMBL/GenBank/DDBJ whole genome shotgun (WGS) entry which is preliminary data.</text>
</comment>
<dbReference type="FunFam" id="3.30.160.60:FF:001249">
    <property type="entry name" value="CTCF"/>
    <property type="match status" value="1"/>
</dbReference>
<dbReference type="Pfam" id="PF13909">
    <property type="entry name" value="zf-H2C2_5"/>
    <property type="match status" value="2"/>
</dbReference>
<feature type="domain" description="C2H2-type" evidence="11">
    <location>
        <begin position="125"/>
        <end position="152"/>
    </location>
</feature>
<proteinExistence type="inferred from homology"/>
<evidence type="ECO:0000256" key="1">
    <source>
        <dbReference type="ARBA" id="ARBA00004123"/>
    </source>
</evidence>
<keyword evidence="13" id="KW-1185">Reference proteome</keyword>
<feature type="compositionally biased region" description="Polar residues" evidence="10">
    <location>
        <begin position="515"/>
        <end position="530"/>
    </location>
</feature>
<dbReference type="Pfam" id="PF00096">
    <property type="entry name" value="zf-C2H2"/>
    <property type="match status" value="2"/>
</dbReference>
<sequence>MICRNLLYFVMDKGKTPSVGLLVNGSVKIEKQNKGFNDISGTLNYRKNSGICGKNNACSRVNDKSDGSCDLLTQNEININLTDVSSNGHTQGSPKPFKCSECDFKCGRKGFLIKHKKTHSRKQDFKCIECEYKTKAKTTLSRHMMTHSGEKPFKCSECDYRSSEVSTLKNHMLRHAGERPFACDVCSYTCIQKQQLQCHIKTHATSDEKKFTCSECDYKTHEMFILKGHMKKHSDDKPFSCSECEYICKRAGDLKKHMSRRHVIPLSESVDEKPFECTECEYRTKTKSQLNRHMLNHSDQKRFSCHLCDYKCAERFKLKNHVKRIHADDKPFACPHCSYRSFENSKLKTHIMTHTGKKPFACDECEYKSTRKQELNMHMLTHTGNLPFICSYCGYRCLRNGDLKRHMLIHTNQEKTFECTDCNYKTFRKSKLKIHMRTHTKEKPYSCTMCDYRCNHDHSLKKHLLTHGLSSENVNLIIKAKTAELKTSQEPENLDECTKLPNVSNNSVTKERSLEQNPISSNEINLPSNINEPASTSTLDSVNKTDSGKNCTSNHYVQKHIQKSPEEKNVAYTNNHTSSLSQSMPEKSKSFHIDDTQFKYSGFQADNQHSISFKSSEQPINYLSKTLSSKIHSNHNLSNSSHHTPNSTKLNTQSSIYRQIPLPSVAVSSHEAHHQQTVLSDSTDLKQAVGDLRHLKSQFHCKGYTGNYNQEHVRTHPSLISNRSTASHLQNITPTNPLPQNQDQSIAWLSLNLNYNVPLK</sequence>
<feature type="domain" description="C2H2-type" evidence="11">
    <location>
        <begin position="303"/>
        <end position="331"/>
    </location>
</feature>
<dbReference type="FunFam" id="3.30.160.60:FF:001839">
    <property type="entry name" value="Uncharacterized protein"/>
    <property type="match status" value="1"/>
</dbReference>
<name>A0AAV2Q9M4_MEGNR</name>
<dbReference type="PANTHER" id="PTHR24390:SF248">
    <property type="entry name" value="ZINC FINGER PROTEIN 569-LIKE"/>
    <property type="match status" value="1"/>
</dbReference>
<feature type="region of interest" description="Disordered" evidence="10">
    <location>
        <begin position="488"/>
        <end position="530"/>
    </location>
</feature>
<protein>
    <recommendedName>
        <fullName evidence="11">C2H2-type domain-containing protein</fullName>
    </recommendedName>
</protein>
<dbReference type="PANTHER" id="PTHR24390">
    <property type="entry name" value="ZINC FINGER PROTEIN"/>
    <property type="match status" value="1"/>
</dbReference>
<reference evidence="12 13" key="1">
    <citation type="submission" date="2024-05" db="EMBL/GenBank/DDBJ databases">
        <authorList>
            <person name="Wallberg A."/>
        </authorList>
    </citation>
    <scope>NUCLEOTIDE SEQUENCE [LARGE SCALE GENOMIC DNA]</scope>
</reference>
<dbReference type="AlphaFoldDB" id="A0AAV2Q9M4"/>
<dbReference type="InterPro" id="IPR013087">
    <property type="entry name" value="Znf_C2H2_type"/>
</dbReference>
<keyword evidence="6" id="KW-0862">Zinc</keyword>
<dbReference type="SUPFAM" id="SSF57667">
    <property type="entry name" value="beta-beta-alpha zinc fingers"/>
    <property type="match status" value="8"/>
</dbReference>
<evidence type="ECO:0000256" key="2">
    <source>
        <dbReference type="ARBA" id="ARBA00007746"/>
    </source>
</evidence>
<dbReference type="Gene3D" id="3.30.160.60">
    <property type="entry name" value="Classic Zinc Finger"/>
    <property type="match status" value="11"/>
</dbReference>
<evidence type="ECO:0000256" key="8">
    <source>
        <dbReference type="ARBA" id="ARBA00023242"/>
    </source>
</evidence>
<evidence type="ECO:0000256" key="3">
    <source>
        <dbReference type="ARBA" id="ARBA00022723"/>
    </source>
</evidence>
<evidence type="ECO:0000256" key="6">
    <source>
        <dbReference type="ARBA" id="ARBA00022833"/>
    </source>
</evidence>
<dbReference type="PROSITE" id="PS50157">
    <property type="entry name" value="ZINC_FINGER_C2H2_2"/>
    <property type="match status" value="11"/>
</dbReference>
<comment type="subcellular location">
    <subcellularLocation>
        <location evidence="1">Nucleus</location>
    </subcellularLocation>
</comment>
<keyword evidence="8" id="KW-0539">Nucleus</keyword>
<evidence type="ECO:0000259" key="11">
    <source>
        <dbReference type="PROSITE" id="PS50157"/>
    </source>
</evidence>
<feature type="domain" description="C2H2-type" evidence="11">
    <location>
        <begin position="360"/>
        <end position="387"/>
    </location>
</feature>